<reference evidence="1 2" key="1">
    <citation type="journal article" date="2015" name="Genome Biol.">
        <title>Comparative genomics of Steinernema reveals deeply conserved gene regulatory networks.</title>
        <authorList>
            <person name="Dillman A.R."/>
            <person name="Macchietto M."/>
            <person name="Porter C.F."/>
            <person name="Rogers A."/>
            <person name="Williams B."/>
            <person name="Antoshechkin I."/>
            <person name="Lee M.M."/>
            <person name="Goodwin Z."/>
            <person name="Lu X."/>
            <person name="Lewis E.E."/>
            <person name="Goodrich-Blair H."/>
            <person name="Stock S.P."/>
            <person name="Adams B.J."/>
            <person name="Sternberg P.W."/>
            <person name="Mortazavi A."/>
        </authorList>
    </citation>
    <scope>NUCLEOTIDE SEQUENCE [LARGE SCALE GENOMIC DNA]</scope>
    <source>
        <strain evidence="1 2">ALL</strain>
    </source>
</reference>
<evidence type="ECO:0000313" key="2">
    <source>
        <dbReference type="Proteomes" id="UP000298663"/>
    </source>
</evidence>
<dbReference type="AlphaFoldDB" id="A0A4U5NWZ6"/>
<protein>
    <submittedName>
        <fullName evidence="1">Uncharacterized protein</fullName>
    </submittedName>
</protein>
<reference evidence="1 2" key="2">
    <citation type="journal article" date="2019" name="G3 (Bethesda)">
        <title>Hybrid Assembly of the Genome of the Entomopathogenic Nematode Steinernema carpocapsae Identifies the X-Chromosome.</title>
        <authorList>
            <person name="Serra L."/>
            <person name="Macchietto M."/>
            <person name="Macias-Munoz A."/>
            <person name="McGill C.J."/>
            <person name="Rodriguez I.M."/>
            <person name="Rodriguez B."/>
            <person name="Murad R."/>
            <person name="Mortazavi A."/>
        </authorList>
    </citation>
    <scope>NUCLEOTIDE SEQUENCE [LARGE SCALE GENOMIC DNA]</scope>
    <source>
        <strain evidence="1 2">ALL</strain>
    </source>
</reference>
<evidence type="ECO:0000313" key="1">
    <source>
        <dbReference type="EMBL" id="TKR88078.1"/>
    </source>
</evidence>
<keyword evidence="2" id="KW-1185">Reference proteome</keyword>
<accession>A0A4U5NWZ6</accession>
<sequence length="85" mass="9356">MASSSCAPFRCSRDRNGDDDVVMMLACALCLSLATWPPTAASAAFEDPPKPEIPPYRFRSEPYSLLKCISNSWQDSTLHWSGKTA</sequence>
<organism evidence="1 2">
    <name type="scientific">Steinernema carpocapsae</name>
    <name type="common">Entomopathogenic nematode</name>
    <dbReference type="NCBI Taxonomy" id="34508"/>
    <lineage>
        <taxon>Eukaryota</taxon>
        <taxon>Metazoa</taxon>
        <taxon>Ecdysozoa</taxon>
        <taxon>Nematoda</taxon>
        <taxon>Chromadorea</taxon>
        <taxon>Rhabditida</taxon>
        <taxon>Tylenchina</taxon>
        <taxon>Panagrolaimomorpha</taxon>
        <taxon>Strongyloidoidea</taxon>
        <taxon>Steinernematidae</taxon>
        <taxon>Steinernema</taxon>
    </lineage>
</organism>
<proteinExistence type="predicted"/>
<dbReference type="Proteomes" id="UP000298663">
    <property type="component" value="Unassembled WGS sequence"/>
</dbReference>
<dbReference type="EMBL" id="AZBU02000003">
    <property type="protein sequence ID" value="TKR88078.1"/>
    <property type="molecule type" value="Genomic_DNA"/>
</dbReference>
<name>A0A4U5NWZ6_STECR</name>
<comment type="caution">
    <text evidence="1">The sequence shown here is derived from an EMBL/GenBank/DDBJ whole genome shotgun (WGS) entry which is preliminary data.</text>
</comment>
<gene>
    <name evidence="1" type="ORF">L596_012374</name>
</gene>